<evidence type="ECO:0000313" key="3">
    <source>
        <dbReference type="Proteomes" id="UP000276603"/>
    </source>
</evidence>
<dbReference type="OrthoDB" id="9810477at2"/>
<proteinExistence type="predicted"/>
<comment type="caution">
    <text evidence="2">The sequence shown here is derived from an EMBL/GenBank/DDBJ whole genome shotgun (WGS) entry which is preliminary data.</text>
</comment>
<gene>
    <name evidence="2" type="ORF">D7Z94_06750</name>
</gene>
<protein>
    <submittedName>
        <fullName evidence="2">M23 family metallopeptidase</fullName>
    </submittedName>
</protein>
<accession>A0A3B0CEI1</accession>
<dbReference type="InterPro" id="IPR011055">
    <property type="entry name" value="Dup_hybrid_motif"/>
</dbReference>
<dbReference type="AlphaFoldDB" id="A0A3B0CEI1"/>
<organism evidence="2 3">
    <name type="scientific">Ulvibacterium marinum</name>
    <dbReference type="NCBI Taxonomy" id="2419782"/>
    <lineage>
        <taxon>Bacteria</taxon>
        <taxon>Pseudomonadati</taxon>
        <taxon>Bacteroidota</taxon>
        <taxon>Flavobacteriia</taxon>
        <taxon>Flavobacteriales</taxon>
        <taxon>Flavobacteriaceae</taxon>
        <taxon>Ulvibacterium</taxon>
    </lineage>
</organism>
<dbReference type="InterPro" id="IPR050570">
    <property type="entry name" value="Cell_wall_metabolism_enzyme"/>
</dbReference>
<dbReference type="CDD" id="cd12797">
    <property type="entry name" value="M23_peptidase"/>
    <property type="match status" value="1"/>
</dbReference>
<name>A0A3B0CEI1_9FLAO</name>
<evidence type="ECO:0000313" key="2">
    <source>
        <dbReference type="EMBL" id="RKN83511.1"/>
    </source>
</evidence>
<dbReference type="RefSeq" id="WP_120710717.1">
    <property type="nucleotide sequence ID" value="NZ_RBCJ01000001.1"/>
</dbReference>
<dbReference type="Pfam" id="PF01551">
    <property type="entry name" value="Peptidase_M23"/>
    <property type="match status" value="1"/>
</dbReference>
<reference evidence="2 3" key="1">
    <citation type="submission" date="2018-10" db="EMBL/GenBank/DDBJ databases">
        <title>Ulvibacterium marinum gen. nov., sp. nov., a novel marine bacterium of the family Flavobacteriaceae, isolated from a culture of the green alga Ulva prolifera.</title>
        <authorList>
            <person name="Zhang Z."/>
        </authorList>
    </citation>
    <scope>NUCLEOTIDE SEQUENCE [LARGE SCALE GENOMIC DNA]</scope>
    <source>
        <strain evidence="2 3">CCMM003</strain>
    </source>
</reference>
<evidence type="ECO:0000259" key="1">
    <source>
        <dbReference type="Pfam" id="PF01551"/>
    </source>
</evidence>
<dbReference type="GO" id="GO:0004222">
    <property type="term" value="F:metalloendopeptidase activity"/>
    <property type="evidence" value="ECO:0007669"/>
    <property type="project" value="TreeGrafter"/>
</dbReference>
<dbReference type="PANTHER" id="PTHR21666:SF270">
    <property type="entry name" value="MUREIN HYDROLASE ACTIVATOR ENVC"/>
    <property type="match status" value="1"/>
</dbReference>
<feature type="domain" description="M23ase beta-sheet core" evidence="1">
    <location>
        <begin position="159"/>
        <end position="254"/>
    </location>
</feature>
<dbReference type="InterPro" id="IPR016047">
    <property type="entry name" value="M23ase_b-sheet_dom"/>
</dbReference>
<sequence>MKSFQIATFFRKNSSFWLLKSLQSVSKKRIGTIVFLLLLALFYVNSPISKVWNDSLVETTIAMDGYGEQLESNLNSTANDTVILKKERVQLLRNIEEKLVAYLYQIPDYSYIAALETYLEYAPMILEQIPSTVPLEKGDYWLSSEYGVRKHPIFRKRKKHFGIDLAATSDRYVYASASGTVLSITHSQKGYGTHIIIKHRFGFETLYGHLNKVLVSEGQTVAQHELIATVGTTGSSTGFHLHYEVVKNGIKIDPIYSLNLKRKIYKNLFRK</sequence>
<dbReference type="SUPFAM" id="SSF51261">
    <property type="entry name" value="Duplicated hybrid motif"/>
    <property type="match status" value="1"/>
</dbReference>
<dbReference type="Gene3D" id="2.70.70.10">
    <property type="entry name" value="Glucose Permease (Domain IIA)"/>
    <property type="match status" value="1"/>
</dbReference>
<dbReference type="Proteomes" id="UP000276603">
    <property type="component" value="Unassembled WGS sequence"/>
</dbReference>
<dbReference type="PANTHER" id="PTHR21666">
    <property type="entry name" value="PEPTIDASE-RELATED"/>
    <property type="match status" value="1"/>
</dbReference>
<keyword evidence="3" id="KW-1185">Reference proteome</keyword>
<dbReference type="EMBL" id="RBCJ01000001">
    <property type="protein sequence ID" value="RKN83511.1"/>
    <property type="molecule type" value="Genomic_DNA"/>
</dbReference>